<protein>
    <submittedName>
        <fullName evidence="1">Uncharacterized protein</fullName>
    </submittedName>
</protein>
<proteinExistence type="predicted"/>
<evidence type="ECO:0000313" key="1">
    <source>
        <dbReference type="EMBL" id="SLM28783.1"/>
    </source>
</evidence>
<reference evidence="1 2" key="1">
    <citation type="submission" date="2017-03" db="EMBL/GenBank/DDBJ databases">
        <authorList>
            <person name="Afonso C.L."/>
            <person name="Miller P.J."/>
            <person name="Scott M.A."/>
            <person name="Spackman E."/>
            <person name="Goraichik I."/>
            <person name="Dimitrov K.M."/>
            <person name="Suarez D.L."/>
            <person name="Swayne D.E."/>
        </authorList>
    </citation>
    <scope>NUCLEOTIDE SEQUENCE [LARGE SCALE GENOMIC DNA]</scope>
    <source>
        <strain evidence="1">PRJEB14757</strain>
    </source>
</reference>
<accession>A0A1W1H8K8</accession>
<dbReference type="Proteomes" id="UP000191931">
    <property type="component" value="Unassembled WGS sequence"/>
</dbReference>
<gene>
    <name evidence="1" type="ORF">MTBBW1_1540009</name>
</gene>
<sequence length="39" mass="4444">MVPQNRVLAPKSVNWQMKDANNFRRLTFSKSSCTGGNIF</sequence>
<organism evidence="1 2">
    <name type="scientific">Desulfamplus magnetovallimortis</name>
    <dbReference type="NCBI Taxonomy" id="1246637"/>
    <lineage>
        <taxon>Bacteria</taxon>
        <taxon>Pseudomonadati</taxon>
        <taxon>Thermodesulfobacteriota</taxon>
        <taxon>Desulfobacteria</taxon>
        <taxon>Desulfobacterales</taxon>
        <taxon>Desulfobacteraceae</taxon>
        <taxon>Desulfamplus</taxon>
    </lineage>
</organism>
<name>A0A1W1H8K8_9BACT</name>
<keyword evidence="2" id="KW-1185">Reference proteome</keyword>
<dbReference type="STRING" id="1246637.MTBBW1_1540009"/>
<dbReference type="EMBL" id="FWEV01000062">
    <property type="protein sequence ID" value="SLM28783.1"/>
    <property type="molecule type" value="Genomic_DNA"/>
</dbReference>
<evidence type="ECO:0000313" key="2">
    <source>
        <dbReference type="Proteomes" id="UP000191931"/>
    </source>
</evidence>
<dbReference type="AlphaFoldDB" id="A0A1W1H8K8"/>